<protein>
    <submittedName>
        <fullName evidence="1">Uncharacterized protein</fullName>
    </submittedName>
</protein>
<accession>A0A840PI76</accession>
<gene>
    <name evidence="1" type="ORF">HNP84_007355</name>
</gene>
<dbReference type="AlphaFoldDB" id="A0A840PI76"/>
<dbReference type="RefSeq" id="WP_185054508.1">
    <property type="nucleotide sequence ID" value="NZ_BAABIX010000038.1"/>
</dbReference>
<sequence>MSLQQDLLDWRAIPHREGCRRRGWDLRVHTVDRPRGGEVTTVQAVCPQDGGCGTYHEWKITIAADRDEHGDPRSKVTTSGGPVEGIGYGVRPVPVPGLGVWLHPGPALLGWPESRPDYFAVTRSKTPPATWADVLGVIAPARRRGRQVKSRWSAGAHFTPSRYGAHPRHTHDALTSRTAAATWVVQHAAEPANGGS</sequence>
<proteinExistence type="predicted"/>
<evidence type="ECO:0000313" key="1">
    <source>
        <dbReference type="EMBL" id="MBB5137603.1"/>
    </source>
</evidence>
<dbReference type="EMBL" id="JACHGN010000019">
    <property type="protein sequence ID" value="MBB5137603.1"/>
    <property type="molecule type" value="Genomic_DNA"/>
</dbReference>
<reference evidence="1 2" key="1">
    <citation type="submission" date="2020-08" db="EMBL/GenBank/DDBJ databases">
        <title>Genomic Encyclopedia of Type Strains, Phase IV (KMG-IV): sequencing the most valuable type-strain genomes for metagenomic binning, comparative biology and taxonomic classification.</title>
        <authorList>
            <person name="Goeker M."/>
        </authorList>
    </citation>
    <scope>NUCLEOTIDE SEQUENCE [LARGE SCALE GENOMIC DNA]</scope>
    <source>
        <strain evidence="1 2">DSM 45615</strain>
    </source>
</reference>
<dbReference type="Proteomes" id="UP000578449">
    <property type="component" value="Unassembled WGS sequence"/>
</dbReference>
<organism evidence="1 2">
    <name type="scientific">Thermocatellispora tengchongensis</name>
    <dbReference type="NCBI Taxonomy" id="1073253"/>
    <lineage>
        <taxon>Bacteria</taxon>
        <taxon>Bacillati</taxon>
        <taxon>Actinomycetota</taxon>
        <taxon>Actinomycetes</taxon>
        <taxon>Streptosporangiales</taxon>
        <taxon>Streptosporangiaceae</taxon>
        <taxon>Thermocatellispora</taxon>
    </lineage>
</organism>
<comment type="caution">
    <text evidence="1">The sequence shown here is derived from an EMBL/GenBank/DDBJ whole genome shotgun (WGS) entry which is preliminary data.</text>
</comment>
<keyword evidence="2" id="KW-1185">Reference proteome</keyword>
<evidence type="ECO:0000313" key="2">
    <source>
        <dbReference type="Proteomes" id="UP000578449"/>
    </source>
</evidence>
<name>A0A840PI76_9ACTN</name>